<evidence type="ECO:0000313" key="2">
    <source>
        <dbReference type="Proteomes" id="UP000031036"/>
    </source>
</evidence>
<evidence type="ECO:0000313" key="1">
    <source>
        <dbReference type="EMBL" id="KHN84770.1"/>
    </source>
</evidence>
<dbReference type="Proteomes" id="UP000031036">
    <property type="component" value="Unassembled WGS sequence"/>
</dbReference>
<keyword evidence="2" id="KW-1185">Reference proteome</keyword>
<dbReference type="AlphaFoldDB" id="A0A0B2VV09"/>
<dbReference type="EMBL" id="JPKZ01000903">
    <property type="protein sequence ID" value="KHN84770.1"/>
    <property type="molecule type" value="Genomic_DNA"/>
</dbReference>
<gene>
    <name evidence="1" type="ORF">Tcan_04284</name>
</gene>
<proteinExistence type="predicted"/>
<comment type="caution">
    <text evidence="1">The sequence shown here is derived from an EMBL/GenBank/DDBJ whole genome shotgun (WGS) entry which is preliminary data.</text>
</comment>
<sequence>MAKRNTVCGTVRWGRCHEQKNPTMILFDSVVLHLQQRDHLAPLMTISDSAKGRSPIYATETINA</sequence>
<name>A0A0B2VV09_TOXCA</name>
<reference evidence="1 2" key="1">
    <citation type="submission" date="2014-11" db="EMBL/GenBank/DDBJ databases">
        <title>Genetic blueprint of the zoonotic pathogen Toxocara canis.</title>
        <authorList>
            <person name="Zhu X.-Q."/>
            <person name="Korhonen P.K."/>
            <person name="Cai H."/>
            <person name="Young N.D."/>
            <person name="Nejsum P."/>
            <person name="von Samson-Himmelstjerna G."/>
            <person name="Boag P.R."/>
            <person name="Tan P."/>
            <person name="Li Q."/>
            <person name="Min J."/>
            <person name="Yang Y."/>
            <person name="Wang X."/>
            <person name="Fang X."/>
            <person name="Hall R.S."/>
            <person name="Hofmann A."/>
            <person name="Sternberg P.W."/>
            <person name="Jex A.R."/>
            <person name="Gasser R.B."/>
        </authorList>
    </citation>
    <scope>NUCLEOTIDE SEQUENCE [LARGE SCALE GENOMIC DNA]</scope>
    <source>
        <strain evidence="1">PN_DK_2014</strain>
    </source>
</reference>
<protein>
    <submittedName>
        <fullName evidence="1">Uncharacterized protein</fullName>
    </submittedName>
</protein>
<accession>A0A0B2VV09</accession>
<organism evidence="1 2">
    <name type="scientific">Toxocara canis</name>
    <name type="common">Canine roundworm</name>
    <dbReference type="NCBI Taxonomy" id="6265"/>
    <lineage>
        <taxon>Eukaryota</taxon>
        <taxon>Metazoa</taxon>
        <taxon>Ecdysozoa</taxon>
        <taxon>Nematoda</taxon>
        <taxon>Chromadorea</taxon>
        <taxon>Rhabditida</taxon>
        <taxon>Spirurina</taxon>
        <taxon>Ascaridomorpha</taxon>
        <taxon>Ascaridoidea</taxon>
        <taxon>Toxocaridae</taxon>
        <taxon>Toxocara</taxon>
    </lineage>
</organism>